<dbReference type="GO" id="GO:0051538">
    <property type="term" value="F:3 iron, 4 sulfur cluster binding"/>
    <property type="evidence" value="ECO:0007669"/>
    <property type="project" value="UniProtKB-KW"/>
</dbReference>
<evidence type="ECO:0000256" key="5">
    <source>
        <dbReference type="ARBA" id="ARBA00023004"/>
    </source>
</evidence>
<comment type="cofactor">
    <cofactor evidence="1">
        <name>[3Fe-4S] cluster</name>
        <dbReference type="ChEBI" id="CHEBI:21137"/>
    </cofactor>
</comment>
<proteinExistence type="predicted"/>
<dbReference type="PANTHER" id="PTHR36923">
    <property type="entry name" value="FERREDOXIN"/>
    <property type="match status" value="1"/>
</dbReference>
<evidence type="ECO:0000256" key="1">
    <source>
        <dbReference type="ARBA" id="ARBA00001927"/>
    </source>
</evidence>
<comment type="function">
    <text evidence="8">Ferredoxins are iron-sulfur proteins that transfer electrons in a wide variety of metabolic reactions.</text>
</comment>
<reference evidence="10 11" key="1">
    <citation type="submission" date="2017-02" db="EMBL/GenBank/DDBJ databases">
        <title>Draft Genome Sequence of Streptomyces tsukubaensis F601, a Producer of the immunosuppressant tacrolimus FK506.</title>
        <authorList>
            <person name="Zong G."/>
            <person name="Zhong C."/>
            <person name="Fu J."/>
            <person name="Qin R."/>
            <person name="Cao G."/>
        </authorList>
    </citation>
    <scope>NUCLEOTIDE SEQUENCE [LARGE SCALE GENOMIC DNA]</scope>
    <source>
        <strain evidence="10 11">F601</strain>
    </source>
</reference>
<evidence type="ECO:0000256" key="4">
    <source>
        <dbReference type="ARBA" id="ARBA00022982"/>
    </source>
</evidence>
<feature type="domain" description="4Fe-4S ferredoxin-type" evidence="9">
    <location>
        <begin position="6"/>
        <end position="34"/>
    </location>
</feature>
<evidence type="ECO:0000256" key="7">
    <source>
        <dbReference type="ARBA" id="ARBA00023291"/>
    </source>
</evidence>
<dbReference type="InterPro" id="IPR051269">
    <property type="entry name" value="Fe-S_cluster_ET"/>
</dbReference>
<dbReference type="GO" id="GO:0009055">
    <property type="term" value="F:electron transfer activity"/>
    <property type="evidence" value="ECO:0007669"/>
    <property type="project" value="UniProtKB-UniRule"/>
</dbReference>
<keyword evidence="2 8" id="KW-0813">Transport</keyword>
<sequence>MAKDCWRISVDTEVCIGSGVCVGIAPDHFQLVDGRSQPIEERVDEDELVRDAADNCPVEAISVHDGTGRKIAPDL</sequence>
<keyword evidence="11" id="KW-1185">Reference proteome</keyword>
<protein>
    <recommendedName>
        <fullName evidence="8">Ferredoxin</fullName>
    </recommendedName>
</protein>
<name>A0A1V3ZYM1_9ACTN</name>
<keyword evidence="4 8" id="KW-0249">Electron transport</keyword>
<evidence type="ECO:0000259" key="9">
    <source>
        <dbReference type="PROSITE" id="PS51379"/>
    </source>
</evidence>
<dbReference type="InterPro" id="IPR017896">
    <property type="entry name" value="4Fe4S_Fe-S-bd"/>
</dbReference>
<dbReference type="PROSITE" id="PS51379">
    <property type="entry name" value="4FE4S_FER_2"/>
    <property type="match status" value="1"/>
</dbReference>
<keyword evidence="7" id="KW-0003">3Fe-4S</keyword>
<dbReference type="OrthoDB" id="4557285at2"/>
<accession>A0A1V3ZYM1</accession>
<dbReference type="EMBL" id="MVFC01000056">
    <property type="protein sequence ID" value="OON71498.1"/>
    <property type="molecule type" value="Genomic_DNA"/>
</dbReference>
<dbReference type="Pfam" id="PF13370">
    <property type="entry name" value="Fer4_13"/>
    <property type="match status" value="1"/>
</dbReference>
<evidence type="ECO:0000313" key="11">
    <source>
        <dbReference type="Proteomes" id="UP000190539"/>
    </source>
</evidence>
<organism evidence="10 11">
    <name type="scientific">Streptomyces tsukubensis</name>
    <dbReference type="NCBI Taxonomy" id="83656"/>
    <lineage>
        <taxon>Bacteria</taxon>
        <taxon>Bacillati</taxon>
        <taxon>Actinomycetota</taxon>
        <taxon>Actinomycetes</taxon>
        <taxon>Kitasatosporales</taxon>
        <taxon>Streptomycetaceae</taxon>
        <taxon>Streptomyces</taxon>
    </lineage>
</organism>
<evidence type="ECO:0000256" key="6">
    <source>
        <dbReference type="ARBA" id="ARBA00023014"/>
    </source>
</evidence>
<evidence type="ECO:0000313" key="10">
    <source>
        <dbReference type="EMBL" id="OON71498.1"/>
    </source>
</evidence>
<dbReference type="Gene3D" id="3.30.70.20">
    <property type="match status" value="1"/>
</dbReference>
<keyword evidence="3 8" id="KW-0479">Metal-binding</keyword>
<dbReference type="GO" id="GO:0005506">
    <property type="term" value="F:iron ion binding"/>
    <property type="evidence" value="ECO:0007669"/>
    <property type="project" value="UniProtKB-UniRule"/>
</dbReference>
<dbReference type="STRING" id="83656.B1H18_33600"/>
<dbReference type="Proteomes" id="UP000190539">
    <property type="component" value="Unassembled WGS sequence"/>
</dbReference>
<evidence type="ECO:0000256" key="3">
    <source>
        <dbReference type="ARBA" id="ARBA00022723"/>
    </source>
</evidence>
<comment type="caution">
    <text evidence="10">The sequence shown here is derived from an EMBL/GenBank/DDBJ whole genome shotgun (WGS) entry which is preliminary data.</text>
</comment>
<evidence type="ECO:0000256" key="8">
    <source>
        <dbReference type="RuleBase" id="RU368020"/>
    </source>
</evidence>
<dbReference type="SUPFAM" id="SSF54862">
    <property type="entry name" value="4Fe-4S ferredoxins"/>
    <property type="match status" value="1"/>
</dbReference>
<dbReference type="InterPro" id="IPR001080">
    <property type="entry name" value="3Fe4S_ferredoxin"/>
</dbReference>
<evidence type="ECO:0000256" key="2">
    <source>
        <dbReference type="ARBA" id="ARBA00022448"/>
    </source>
</evidence>
<dbReference type="PRINTS" id="PR00352">
    <property type="entry name" value="3FE4SFRDOXIN"/>
</dbReference>
<keyword evidence="6 8" id="KW-0411">Iron-sulfur</keyword>
<gene>
    <name evidence="10" type="ORF">B1H18_33600</name>
</gene>
<keyword evidence="5 8" id="KW-0408">Iron</keyword>
<dbReference type="AlphaFoldDB" id="A0A1V3ZYM1"/>
<dbReference type="PANTHER" id="PTHR36923:SF3">
    <property type="entry name" value="FERREDOXIN"/>
    <property type="match status" value="1"/>
</dbReference>